<dbReference type="InterPro" id="IPR017113">
    <property type="entry name" value="Antirestriction_ArdC"/>
</dbReference>
<keyword evidence="4" id="KW-1185">Reference proteome</keyword>
<name>A0A7Z1IKP2_9GAMM</name>
<comment type="caution">
    <text evidence="3">The sequence shown here is derived from an EMBL/GenBank/DDBJ whole genome shotgun (WGS) entry which is preliminary data.</text>
</comment>
<dbReference type="Pfam" id="PF18818">
    <property type="entry name" value="MPTase-PolyVal"/>
    <property type="match status" value="1"/>
</dbReference>
<gene>
    <name evidence="3" type="ORF">B9Q17_06150</name>
</gene>
<reference evidence="3 4" key="1">
    <citation type="submission" date="2017-06" db="EMBL/GenBank/DDBJ databases">
        <title>Draft genome sequence of the halophilic bacterium Marinobacter vinifirmus FB1.</title>
        <authorList>
            <person name="Stepanov V.G."/>
            <person name="Roberts D.J."/>
            <person name="Fox G.E."/>
        </authorList>
    </citation>
    <scope>NUCLEOTIDE SEQUENCE [LARGE SCALE GENOMIC DNA]</scope>
    <source>
        <strain evidence="3 4">FB1</strain>
    </source>
</reference>
<accession>A0A7Z1IKP2</accession>
<dbReference type="InterPro" id="IPR013610">
    <property type="entry name" value="ArdC_N"/>
</dbReference>
<evidence type="ECO:0000259" key="2">
    <source>
        <dbReference type="Pfam" id="PF18818"/>
    </source>
</evidence>
<feature type="domain" description="Polyvalent protein metallopeptidase" evidence="2">
    <location>
        <begin position="162"/>
        <end position="286"/>
    </location>
</feature>
<dbReference type="PIRSF" id="PIRSF037112">
    <property type="entry name" value="Antirestriction_ArdC"/>
    <property type="match status" value="1"/>
</dbReference>
<evidence type="ECO:0008006" key="5">
    <source>
        <dbReference type="Google" id="ProtNLM"/>
    </source>
</evidence>
<evidence type="ECO:0000313" key="4">
    <source>
        <dbReference type="Proteomes" id="UP000216984"/>
    </source>
</evidence>
<dbReference type="InterPro" id="IPR041459">
    <property type="entry name" value="MPTase-PolyVal"/>
</dbReference>
<dbReference type="Pfam" id="PF08401">
    <property type="entry name" value="ArdcN"/>
    <property type="match status" value="1"/>
</dbReference>
<proteinExistence type="predicted"/>
<feature type="domain" description="N-terminal" evidence="1">
    <location>
        <begin position="8"/>
        <end position="129"/>
    </location>
</feature>
<dbReference type="Proteomes" id="UP000216984">
    <property type="component" value="Unassembled WGS sequence"/>
</dbReference>
<sequence>MKNATRTDIQQAVTDTIIERIEQGGVLPWQCPWTKTGEQPIPYNWLTKQFYSGINILILWVRAMENGYSTNAWLTFKQAQQLGGRVRKGEKAVQCIFVKPVEVENENPGCDTDEDGKKIILCRKAFSLFNVEQVEGLDNLPCVPEQPEYDEAEAVAAINRVAEVYCANTGVEIRHGGDRAYYSPALDIIKLPTTFHDGAGYAATLAHELIHSTGHKKRFDRFDQQAGAFKGFKEAYAFEELIAELGAAFACAELGIQGQHEQHASYLDSWLRVLKSDKTFIFKAAAAASKAHSYLMRGGVESERIVANVA</sequence>
<protein>
    <recommendedName>
        <fullName evidence="5">DUF1738 domain-containing protein</fullName>
    </recommendedName>
</protein>
<dbReference type="EMBL" id="NEFY01000046">
    <property type="protein sequence ID" value="OZC34492.1"/>
    <property type="molecule type" value="Genomic_DNA"/>
</dbReference>
<organism evidence="3 4">
    <name type="scientific">Marinobacter vinifirmus</name>
    <dbReference type="NCBI Taxonomy" id="355591"/>
    <lineage>
        <taxon>Bacteria</taxon>
        <taxon>Pseudomonadati</taxon>
        <taxon>Pseudomonadota</taxon>
        <taxon>Gammaproteobacteria</taxon>
        <taxon>Pseudomonadales</taxon>
        <taxon>Marinobacteraceae</taxon>
        <taxon>Marinobacter</taxon>
    </lineage>
</organism>
<evidence type="ECO:0000313" key="3">
    <source>
        <dbReference type="EMBL" id="OZC34492.1"/>
    </source>
</evidence>
<dbReference type="AlphaFoldDB" id="A0A7Z1IKP2"/>
<evidence type="ECO:0000259" key="1">
    <source>
        <dbReference type="Pfam" id="PF08401"/>
    </source>
</evidence>
<dbReference type="GO" id="GO:0003697">
    <property type="term" value="F:single-stranded DNA binding"/>
    <property type="evidence" value="ECO:0007669"/>
    <property type="project" value="InterPro"/>
</dbReference>